<gene>
    <name evidence="2" type="ORF">SAMN05216313_13260</name>
</gene>
<sequence length="175" mass="19229">MGLFFKTSEEKAASQRKKDEIMEKGTSYMGYPLQNLGPITTGSVVTIKMHPDEQKISLTSGKNSIDLPYDRILGFSINDEASLSSGKISIGGAIIGSAIFGPVGGVLGGLQKKGKNKISWIGTLLYESKEGERKELNFTTYTLGTPDKKTFQMNQFETLMNKIAVRRYDGQSFEL</sequence>
<evidence type="ECO:0000256" key="1">
    <source>
        <dbReference type="SAM" id="Phobius"/>
    </source>
</evidence>
<evidence type="ECO:0000313" key="3">
    <source>
        <dbReference type="Proteomes" id="UP000198508"/>
    </source>
</evidence>
<proteinExistence type="predicted"/>
<keyword evidence="1" id="KW-1133">Transmembrane helix</keyword>
<accession>A0A1I0JM73</accession>
<dbReference type="RefSeq" id="WP_092369548.1">
    <property type="nucleotide sequence ID" value="NZ_FOIM01000032.1"/>
</dbReference>
<organism evidence="2 3">
    <name type="scientific">Enterocloster lavalensis</name>
    <dbReference type="NCBI Taxonomy" id="460384"/>
    <lineage>
        <taxon>Bacteria</taxon>
        <taxon>Bacillati</taxon>
        <taxon>Bacillota</taxon>
        <taxon>Clostridia</taxon>
        <taxon>Lachnospirales</taxon>
        <taxon>Lachnospiraceae</taxon>
        <taxon>Enterocloster</taxon>
    </lineage>
</organism>
<protein>
    <submittedName>
        <fullName evidence="2">Uncharacterized protein</fullName>
    </submittedName>
</protein>
<evidence type="ECO:0000313" key="2">
    <source>
        <dbReference type="EMBL" id="SEU11635.1"/>
    </source>
</evidence>
<dbReference type="Proteomes" id="UP000198508">
    <property type="component" value="Unassembled WGS sequence"/>
</dbReference>
<reference evidence="3" key="1">
    <citation type="submission" date="2016-10" db="EMBL/GenBank/DDBJ databases">
        <authorList>
            <person name="Varghese N."/>
            <person name="Submissions S."/>
        </authorList>
    </citation>
    <scope>NUCLEOTIDE SEQUENCE [LARGE SCALE GENOMIC DNA]</scope>
    <source>
        <strain evidence="3">NLAE-zl-G277</strain>
    </source>
</reference>
<dbReference type="EMBL" id="FOIM01000032">
    <property type="protein sequence ID" value="SEU11635.1"/>
    <property type="molecule type" value="Genomic_DNA"/>
</dbReference>
<keyword evidence="1" id="KW-0812">Transmembrane</keyword>
<name>A0A1I0JM73_9FIRM</name>
<dbReference type="AlphaFoldDB" id="A0A1I0JM73"/>
<keyword evidence="1" id="KW-0472">Membrane</keyword>
<feature type="transmembrane region" description="Helical" evidence="1">
    <location>
        <begin position="88"/>
        <end position="110"/>
    </location>
</feature>
<keyword evidence="3" id="KW-1185">Reference proteome</keyword>